<dbReference type="GO" id="GO:0000278">
    <property type="term" value="P:mitotic cell cycle"/>
    <property type="evidence" value="ECO:0007669"/>
    <property type="project" value="TreeGrafter"/>
</dbReference>
<dbReference type="InterPro" id="IPR011009">
    <property type="entry name" value="Kinase-like_dom_sf"/>
</dbReference>
<dbReference type="GO" id="GO:0005634">
    <property type="term" value="C:nucleus"/>
    <property type="evidence" value="ECO:0007669"/>
    <property type="project" value="TreeGrafter"/>
</dbReference>
<dbReference type="EMBL" id="MN740698">
    <property type="protein sequence ID" value="QHU08573.1"/>
    <property type="molecule type" value="Genomic_DNA"/>
</dbReference>
<dbReference type="PANTHER" id="PTHR24419">
    <property type="entry name" value="INTERLEUKIN-1 RECEPTOR-ASSOCIATED KINASE"/>
    <property type="match status" value="1"/>
</dbReference>
<dbReference type="Gene3D" id="1.10.510.10">
    <property type="entry name" value="Transferase(Phosphotransferase) domain 1"/>
    <property type="match status" value="1"/>
</dbReference>
<organism evidence="1">
    <name type="scientific">viral metagenome</name>
    <dbReference type="NCBI Taxonomy" id="1070528"/>
    <lineage>
        <taxon>unclassified sequences</taxon>
        <taxon>metagenomes</taxon>
        <taxon>organismal metagenomes</taxon>
    </lineage>
</organism>
<dbReference type="AlphaFoldDB" id="A0A6C0JT75"/>
<name>A0A6C0JT75_9ZZZZ</name>
<reference evidence="1" key="1">
    <citation type="journal article" date="2020" name="Nature">
        <title>Giant virus diversity and host interactions through global metagenomics.</title>
        <authorList>
            <person name="Schulz F."/>
            <person name="Roux S."/>
            <person name="Paez-Espino D."/>
            <person name="Jungbluth S."/>
            <person name="Walsh D.A."/>
            <person name="Denef V.J."/>
            <person name="McMahon K.D."/>
            <person name="Konstantinidis K.T."/>
            <person name="Eloe-Fadrosh E.A."/>
            <person name="Kyrpides N.C."/>
            <person name="Woyke T."/>
        </authorList>
    </citation>
    <scope>NUCLEOTIDE SEQUENCE</scope>
    <source>
        <strain evidence="1">GVMAG-S-1063924-116</strain>
    </source>
</reference>
<evidence type="ECO:0000313" key="1">
    <source>
        <dbReference type="EMBL" id="QHU08573.1"/>
    </source>
</evidence>
<accession>A0A6C0JT75</accession>
<sequence length="557" mass="62048">MSTVKLPSKTLKIEMDDATIIAPRPDFNRKHVLSKSVSEKYPRTLTEAYANSQRALWATLLGDRLGSVSACNLPKDQIHNLEHSDLSLNHSYQDEVVKSCMLKSIVERGDVSYLHINYHLRDLKRIGDQSVYGDAFLGTMIETNDVVIKRSKRPKERTLEYVLYNTHAEVAIGLLVVNKLRLLCPNFIFTYGTYTCKHNRVLGRHVGPCEGANGEVPDIVIEAVDKSLTLGNFSVGCTLLELQSIFIQVLLAITTAYRSFNFSHNDLHSGNVLVQRFAGPHIMTYGVQDDKCVLGVCAVQSNVLAKIIDYGRSEAFVSGPNGLTRLCAVEGYSKPSPTVSENVRAIPASDMIFLIDTVTKGLALNKAIVNELNDKVAYLVKLRECIVGTVHQVNSNLLGGVDKRDLAVASCVFKCTSMSDDSLFDIDFTNPIFRTIESTKFSPELNENPLTLIDMWMKIEKHGFGSLAGTKYNLVWQQEASELKDIIARLEEIKSGSSTMSRHDYEEMVSYLSDKVKLWELVLSRADIPERLNVQQDLVRIAGLLVEINSPKQTTGP</sequence>
<evidence type="ECO:0008006" key="2">
    <source>
        <dbReference type="Google" id="ProtNLM"/>
    </source>
</evidence>
<proteinExistence type="predicted"/>
<dbReference type="SUPFAM" id="SSF56112">
    <property type="entry name" value="Protein kinase-like (PK-like)"/>
    <property type="match status" value="1"/>
</dbReference>
<dbReference type="GO" id="GO:0035556">
    <property type="term" value="P:intracellular signal transduction"/>
    <property type="evidence" value="ECO:0007669"/>
    <property type="project" value="TreeGrafter"/>
</dbReference>
<protein>
    <recommendedName>
        <fullName evidence="2">Protein kinase domain-containing protein</fullName>
    </recommendedName>
</protein>
<dbReference type="GO" id="GO:0005737">
    <property type="term" value="C:cytoplasm"/>
    <property type="evidence" value="ECO:0007669"/>
    <property type="project" value="TreeGrafter"/>
</dbReference>
<dbReference type="PANTHER" id="PTHR24419:SF18">
    <property type="entry name" value="SERINE_THREONINE-PROTEIN KINASE HASPIN"/>
    <property type="match status" value="1"/>
</dbReference>
<dbReference type="GO" id="GO:0072354">
    <property type="term" value="F:histone H3T3 kinase activity"/>
    <property type="evidence" value="ECO:0007669"/>
    <property type="project" value="TreeGrafter"/>
</dbReference>